<protein>
    <submittedName>
        <fullName evidence="2">Uncharacterized protein</fullName>
    </submittedName>
</protein>
<feature type="region of interest" description="Disordered" evidence="1">
    <location>
        <begin position="163"/>
        <end position="209"/>
    </location>
</feature>
<feature type="region of interest" description="Disordered" evidence="1">
    <location>
        <begin position="403"/>
        <end position="473"/>
    </location>
</feature>
<feature type="region of interest" description="Disordered" evidence="1">
    <location>
        <begin position="353"/>
        <end position="376"/>
    </location>
</feature>
<feature type="region of interest" description="Disordered" evidence="1">
    <location>
        <begin position="273"/>
        <end position="293"/>
    </location>
</feature>
<gene>
    <name evidence="2" type="ORF">MSYG_1684</name>
</gene>
<evidence type="ECO:0000313" key="3">
    <source>
        <dbReference type="Proteomes" id="UP000186303"/>
    </source>
</evidence>
<evidence type="ECO:0000313" key="2">
    <source>
        <dbReference type="EMBL" id="SHO77343.1"/>
    </source>
</evidence>
<feature type="compositionally biased region" description="Polar residues" evidence="1">
    <location>
        <begin position="415"/>
        <end position="432"/>
    </location>
</feature>
<feature type="compositionally biased region" description="Polar residues" evidence="1">
    <location>
        <begin position="182"/>
        <end position="201"/>
    </location>
</feature>
<proteinExistence type="predicted"/>
<evidence type="ECO:0000256" key="1">
    <source>
        <dbReference type="SAM" id="MobiDB-lite"/>
    </source>
</evidence>
<dbReference type="Proteomes" id="UP000186303">
    <property type="component" value="Chromosome 2"/>
</dbReference>
<reference evidence="3" key="1">
    <citation type="journal article" date="2017" name="Nucleic Acids Res.">
        <title>Proteogenomics produces comprehensive and highly accurate protein-coding gene annotation in a complete genome assembly of Malassezia sympodialis.</title>
        <authorList>
            <person name="Zhu Y."/>
            <person name="Engstroem P.G."/>
            <person name="Tellgren-Roth C."/>
            <person name="Baudo C.D."/>
            <person name="Kennell J.C."/>
            <person name="Sun S."/>
            <person name="Billmyre R.B."/>
            <person name="Schroeder M.S."/>
            <person name="Andersson A."/>
            <person name="Holm T."/>
            <person name="Sigurgeirsson B."/>
            <person name="Wu G."/>
            <person name="Sankaranarayanan S.R."/>
            <person name="Siddharthan R."/>
            <person name="Sanyal K."/>
            <person name="Lundeberg J."/>
            <person name="Nystedt B."/>
            <person name="Boekhout T."/>
            <person name="Dawson T.L. Jr."/>
            <person name="Heitman J."/>
            <person name="Scheynius A."/>
            <person name="Lehtioe J."/>
        </authorList>
    </citation>
    <scope>NUCLEOTIDE SEQUENCE [LARGE SCALE GENOMIC DNA]</scope>
    <source>
        <strain evidence="3">ATCC 42132</strain>
    </source>
</reference>
<sequence>MEPALDLALIQSEALYCLRKDQLVSLCKRYGIKPKGKPAQMANQLRKSLEGVQAYAGALSPPSMLSPTSQYSSICESQAMSPEPSVRTPSVRSQPVHYQNSLTPPQSHVSACDAKTTSTECEPQRSLGLGFITSSEEQHPVAFEKPVRRTYARSHHSRVLSMVEQYRDSEKSSATMEEKASVSRTNVEPTCHESSPGLSSMESREGEDDENNALDMLITALEEEYQSDMPTSLNQQERPIETAPTNTDQLVGPSAPNPVPSATQVPDMESTVMSTSNKCAPDDSIQKSSVSKSPAQLRVWPELSHQLPPVEQEAPLTHGDIRRIYAEMLAEQEAAKRAKKPIGKVLRRMRTLLDPSSAPSQPLSKARAQAEPYPASRKTEIKPDYYSVADKEMLRIALYSSHNQVPDSKMPTPSPLSSNNENTPLVDSSTPVVRSLRSARRLEPSTRPRPNVTSLRERNNLPRAMQMTTPALR</sequence>
<feature type="compositionally biased region" description="Basic and acidic residues" evidence="1">
    <location>
        <begin position="165"/>
        <end position="181"/>
    </location>
</feature>
<dbReference type="AlphaFoldDB" id="A0A1M8A4F5"/>
<keyword evidence="3" id="KW-1185">Reference proteome</keyword>
<organism evidence="2 3">
    <name type="scientific">Malassezia sympodialis (strain ATCC 42132)</name>
    <name type="common">Atopic eczema-associated yeast</name>
    <dbReference type="NCBI Taxonomy" id="1230383"/>
    <lineage>
        <taxon>Eukaryota</taxon>
        <taxon>Fungi</taxon>
        <taxon>Dikarya</taxon>
        <taxon>Basidiomycota</taxon>
        <taxon>Ustilaginomycotina</taxon>
        <taxon>Malasseziomycetes</taxon>
        <taxon>Malasseziales</taxon>
        <taxon>Malasseziaceae</taxon>
        <taxon>Malassezia</taxon>
    </lineage>
</organism>
<dbReference type="VEuPathDB" id="FungiDB:MSYG_1684"/>
<accession>A0A1M8A4F5</accession>
<dbReference type="OrthoDB" id="3363309at2759"/>
<dbReference type="EMBL" id="LT671822">
    <property type="protein sequence ID" value="SHO77343.1"/>
    <property type="molecule type" value="Genomic_DNA"/>
</dbReference>
<name>A0A1M8A4F5_MALS4</name>